<evidence type="ECO:0000256" key="10">
    <source>
        <dbReference type="ARBA" id="ARBA00023239"/>
    </source>
</evidence>
<dbReference type="InterPro" id="IPR015422">
    <property type="entry name" value="PyrdxlP-dep_Trfase_small"/>
</dbReference>
<evidence type="ECO:0000259" key="14">
    <source>
        <dbReference type="PROSITE" id="PS51727"/>
    </source>
</evidence>
<keyword evidence="8" id="KW-0805">Transcription regulation</keyword>
<evidence type="ECO:0000256" key="11">
    <source>
        <dbReference type="ARBA" id="ARBA00023242"/>
    </source>
</evidence>
<dbReference type="EC" id="2.3.1.48" evidence="4"/>
<dbReference type="Pfam" id="PF08214">
    <property type="entry name" value="HAT_KAT11"/>
    <property type="match status" value="1"/>
</dbReference>
<dbReference type="EMBL" id="CAJOBD010004655">
    <property type="protein sequence ID" value="CAF4003348.1"/>
    <property type="molecule type" value="Genomic_DNA"/>
</dbReference>
<dbReference type="GO" id="GO:0045944">
    <property type="term" value="P:positive regulation of transcription by RNA polymerase II"/>
    <property type="evidence" value="ECO:0007669"/>
    <property type="project" value="TreeGrafter"/>
</dbReference>
<evidence type="ECO:0000313" key="15">
    <source>
        <dbReference type="EMBL" id="CAF1031129.1"/>
    </source>
</evidence>
<dbReference type="GO" id="GO:0005667">
    <property type="term" value="C:transcription regulator complex"/>
    <property type="evidence" value="ECO:0007669"/>
    <property type="project" value="TreeGrafter"/>
</dbReference>
<keyword evidence="10" id="KW-0456">Lyase</keyword>
<dbReference type="Pfam" id="PF00282">
    <property type="entry name" value="Pyridoxal_deC"/>
    <property type="match status" value="1"/>
</dbReference>
<evidence type="ECO:0000256" key="5">
    <source>
        <dbReference type="ARBA" id="ARBA00022679"/>
    </source>
</evidence>
<dbReference type="AlphaFoldDB" id="A0A819NWX2"/>
<evidence type="ECO:0000256" key="2">
    <source>
        <dbReference type="ARBA" id="ARBA00004123"/>
    </source>
</evidence>
<evidence type="ECO:0000313" key="17">
    <source>
        <dbReference type="Proteomes" id="UP000663836"/>
    </source>
</evidence>
<proteinExistence type="inferred from homology"/>
<dbReference type="Gene3D" id="1.20.1340.10">
    <property type="entry name" value="dopa decarboxylase, N-terminal domain"/>
    <property type="match status" value="1"/>
</dbReference>
<evidence type="ECO:0000256" key="3">
    <source>
        <dbReference type="ARBA" id="ARBA00009533"/>
    </source>
</evidence>
<accession>A0A819NWX2</accession>
<dbReference type="InterPro" id="IPR015424">
    <property type="entry name" value="PyrdxlP-dep_Trfase"/>
</dbReference>
<sequence length="845" mass="96976">MIDDPVMTATSRDWVPSHDWVPVGLDFICKTCIHQYNIKRKENHYIASKLPVNDLSSQLEKRVNHFLHNQDCQTDHATIRILSSNDRICVVKLQLKKYYPYQATNGYPYRTKAIFAFQEINGIDIVFCGMYVQEYDEYCPTPNTRRVYISYFDAVYFFQPKIYRTDVYHEILIGYLNYIKQHGYMYAHIWACPASEGIDYIFHRHPPEQRMLKSKRLQDWCKKMLDRAIAERIVINYKDIMQDCLDNQVQTVIDIPYFDGDFWPIIIENNINKLEQEEYEDLDNPFESEDSIEICGKRKSANTYENKKLKQTANQISNSTYLLSTIYSTMEKYKEVNYSKKQTFSSSPTTCEKCYNIEPKHEHKMISSVSSKVHVNQYDKHNSLNADDKSIASILICVTVDENLQISFPVRFGSRNYEKLWSFKLELGHVSGLAMNTTTEISLDPTDWNDLRLLGHKIMDNMIDYMRDIRLRPTWSPLPLTIKQTILNGDLPLQGQSPWQVYDEICTTILPYIIGNIHPLFWGHVYGSGSAIGALAEFITGTINTMSWGGQQASIYLERKVLCWLKLLMGFPNDETSSGILVSGTSVATIIALAVARKKFHERIMIIYCSKDTHSCIIRAANLLGINKENIVYVSTNEQRQIDVQALEAYIDPNACGFIVGSAGTVGTGAIDDLQGLADLCARRPNDLWFHVDGAIGAVACCSPRLRPLFTGLERADSIAFDLHKWLFIPYECGCILVRDGQLHRSTFAQPTVSYLTLMDGGITPSEGEYFFSDYGLELSRNTKAIKVWMTLKTYGIERFGRIMEQNVDQALYFAHLIEQHSNEVELLAKVTLNIVCFRYIGNEI</sequence>
<name>A0A819NWX2_9BILA</name>
<dbReference type="SMART" id="SM01250">
    <property type="entry name" value="KAT11"/>
    <property type="match status" value="1"/>
</dbReference>
<keyword evidence="11" id="KW-0539">Nucleus</keyword>
<dbReference type="PRINTS" id="PR00800">
    <property type="entry name" value="YHDCRBOXLASE"/>
</dbReference>
<feature type="domain" description="CBP/p300-type HAT" evidence="14">
    <location>
        <begin position="44"/>
        <end position="435"/>
    </location>
</feature>
<dbReference type="GO" id="GO:0000123">
    <property type="term" value="C:histone acetyltransferase complex"/>
    <property type="evidence" value="ECO:0007669"/>
    <property type="project" value="TreeGrafter"/>
</dbReference>
<protein>
    <recommendedName>
        <fullName evidence="4">histone acetyltransferase</fullName>
        <ecNumber evidence="4">2.3.1.48</ecNumber>
    </recommendedName>
</protein>
<dbReference type="InterPro" id="IPR010977">
    <property type="entry name" value="Aromatic_deC"/>
</dbReference>
<dbReference type="Proteomes" id="UP000663836">
    <property type="component" value="Unassembled WGS sequence"/>
</dbReference>
<evidence type="ECO:0000256" key="9">
    <source>
        <dbReference type="ARBA" id="ARBA00023163"/>
    </source>
</evidence>
<evidence type="ECO:0000256" key="13">
    <source>
        <dbReference type="PIRSR" id="PIRSR602129-50"/>
    </source>
</evidence>
<dbReference type="SUPFAM" id="SSF53383">
    <property type="entry name" value="PLP-dependent transferases"/>
    <property type="match status" value="1"/>
</dbReference>
<comment type="caution">
    <text evidence="16">The sequence shown here is derived from an EMBL/GenBank/DDBJ whole genome shotgun (WGS) entry which is preliminary data.</text>
</comment>
<keyword evidence="7 13" id="KW-0663">Pyridoxal phosphate</keyword>
<reference evidence="16" key="1">
    <citation type="submission" date="2021-02" db="EMBL/GenBank/DDBJ databases">
        <authorList>
            <person name="Nowell W R."/>
        </authorList>
    </citation>
    <scope>NUCLEOTIDE SEQUENCE</scope>
</reference>
<organism evidence="16 17">
    <name type="scientific">Rotaria sordida</name>
    <dbReference type="NCBI Taxonomy" id="392033"/>
    <lineage>
        <taxon>Eukaryota</taxon>
        <taxon>Metazoa</taxon>
        <taxon>Spiralia</taxon>
        <taxon>Gnathifera</taxon>
        <taxon>Rotifera</taxon>
        <taxon>Eurotatoria</taxon>
        <taxon>Bdelloidea</taxon>
        <taxon>Philodinida</taxon>
        <taxon>Philodinidae</taxon>
        <taxon>Rotaria</taxon>
    </lineage>
</organism>
<comment type="catalytic activity">
    <reaction evidence="12">
        <text>L-lysyl-[protein] + acetyl-CoA = N(6)-acetyl-L-lysyl-[protein] + CoA + H(+)</text>
        <dbReference type="Rhea" id="RHEA:45948"/>
        <dbReference type="Rhea" id="RHEA-COMP:9752"/>
        <dbReference type="Rhea" id="RHEA-COMP:10731"/>
        <dbReference type="ChEBI" id="CHEBI:15378"/>
        <dbReference type="ChEBI" id="CHEBI:29969"/>
        <dbReference type="ChEBI" id="CHEBI:57287"/>
        <dbReference type="ChEBI" id="CHEBI:57288"/>
        <dbReference type="ChEBI" id="CHEBI:61930"/>
        <dbReference type="EC" id="2.3.1.48"/>
    </reaction>
</comment>
<evidence type="ECO:0000256" key="1">
    <source>
        <dbReference type="ARBA" id="ARBA00001933"/>
    </source>
</evidence>
<gene>
    <name evidence="16" type="ORF">JBS370_LOCUS26407</name>
    <name evidence="15" type="ORF">ZHD862_LOCUS14051</name>
</gene>
<dbReference type="Gene3D" id="3.90.1150.10">
    <property type="entry name" value="Aspartate Aminotransferase, domain 1"/>
    <property type="match status" value="1"/>
</dbReference>
<dbReference type="InterPro" id="IPR021115">
    <property type="entry name" value="Pyridoxal-P_BS"/>
</dbReference>
<dbReference type="PROSITE" id="PS00392">
    <property type="entry name" value="DDC_GAD_HDC_YDC"/>
    <property type="match status" value="1"/>
</dbReference>
<keyword evidence="6" id="KW-0156">Chromatin regulator</keyword>
<dbReference type="GO" id="GO:0005634">
    <property type="term" value="C:nucleus"/>
    <property type="evidence" value="ECO:0007669"/>
    <property type="project" value="UniProtKB-SubCell"/>
</dbReference>
<comment type="subcellular location">
    <subcellularLocation>
        <location evidence="2">Nucleus</location>
    </subcellularLocation>
</comment>
<dbReference type="GO" id="GO:0003713">
    <property type="term" value="F:transcription coactivator activity"/>
    <property type="evidence" value="ECO:0007669"/>
    <property type="project" value="TreeGrafter"/>
</dbReference>
<comment type="similarity">
    <text evidence="3">Belongs to the group II decarboxylase family.</text>
</comment>
<keyword evidence="9" id="KW-0804">Transcription</keyword>
<evidence type="ECO:0000256" key="8">
    <source>
        <dbReference type="ARBA" id="ARBA00023015"/>
    </source>
</evidence>
<evidence type="ECO:0000256" key="6">
    <source>
        <dbReference type="ARBA" id="ARBA00022853"/>
    </source>
</evidence>
<dbReference type="InterPro" id="IPR013178">
    <property type="entry name" value="Histone_AcTrfase_Rtt109/CBP"/>
</dbReference>
<dbReference type="GO" id="GO:0019752">
    <property type="term" value="P:carboxylic acid metabolic process"/>
    <property type="evidence" value="ECO:0007669"/>
    <property type="project" value="InterPro"/>
</dbReference>
<dbReference type="GO" id="GO:0006520">
    <property type="term" value="P:amino acid metabolic process"/>
    <property type="evidence" value="ECO:0007669"/>
    <property type="project" value="InterPro"/>
</dbReference>
<dbReference type="PANTHER" id="PTHR13808">
    <property type="entry name" value="CBP/P300-RELATED"/>
    <property type="match status" value="1"/>
</dbReference>
<dbReference type="PROSITE" id="PS51727">
    <property type="entry name" value="CBP_P300_HAT"/>
    <property type="match status" value="1"/>
</dbReference>
<evidence type="ECO:0000256" key="12">
    <source>
        <dbReference type="ARBA" id="ARBA00048017"/>
    </source>
</evidence>
<dbReference type="InterPro" id="IPR031162">
    <property type="entry name" value="CBP_P300_HAT"/>
</dbReference>
<comment type="cofactor">
    <cofactor evidence="1 13">
        <name>pyridoxal 5'-phosphate</name>
        <dbReference type="ChEBI" id="CHEBI:597326"/>
    </cofactor>
</comment>
<dbReference type="GO" id="GO:0004402">
    <property type="term" value="F:histone acetyltransferase activity"/>
    <property type="evidence" value="ECO:0007669"/>
    <property type="project" value="InterPro"/>
</dbReference>
<dbReference type="Gene3D" id="3.40.640.10">
    <property type="entry name" value="Type I PLP-dependent aspartate aminotransferase-like (Major domain)"/>
    <property type="match status" value="1"/>
</dbReference>
<dbReference type="Proteomes" id="UP000663864">
    <property type="component" value="Unassembled WGS sequence"/>
</dbReference>
<dbReference type="GO" id="GO:0031490">
    <property type="term" value="F:chromatin DNA binding"/>
    <property type="evidence" value="ECO:0007669"/>
    <property type="project" value="TreeGrafter"/>
</dbReference>
<dbReference type="PANTHER" id="PTHR13808:SF1">
    <property type="entry name" value="HISTONE ACETYLTRANSFERASE"/>
    <property type="match status" value="1"/>
</dbReference>
<dbReference type="EMBL" id="CAJNOT010000597">
    <property type="protein sequence ID" value="CAF1031129.1"/>
    <property type="molecule type" value="Genomic_DNA"/>
</dbReference>
<dbReference type="GO" id="GO:0016831">
    <property type="term" value="F:carboxy-lyase activity"/>
    <property type="evidence" value="ECO:0007669"/>
    <property type="project" value="InterPro"/>
</dbReference>
<evidence type="ECO:0000313" key="16">
    <source>
        <dbReference type="EMBL" id="CAF4003348.1"/>
    </source>
</evidence>
<feature type="modified residue" description="N6-(pyridoxal phosphate)lysine" evidence="13">
    <location>
        <position position="725"/>
    </location>
</feature>
<dbReference type="GO" id="GO:0030170">
    <property type="term" value="F:pyridoxal phosphate binding"/>
    <property type="evidence" value="ECO:0007669"/>
    <property type="project" value="InterPro"/>
</dbReference>
<keyword evidence="5" id="KW-0808">Transferase</keyword>
<evidence type="ECO:0000256" key="4">
    <source>
        <dbReference type="ARBA" id="ARBA00013184"/>
    </source>
</evidence>
<evidence type="ECO:0000256" key="7">
    <source>
        <dbReference type="ARBA" id="ARBA00022898"/>
    </source>
</evidence>
<dbReference type="InterPro" id="IPR015421">
    <property type="entry name" value="PyrdxlP-dep_Trfase_major"/>
</dbReference>
<dbReference type="InterPro" id="IPR002129">
    <property type="entry name" value="PyrdxlP-dep_de-COase"/>
</dbReference>